<dbReference type="EMBL" id="JABSTQ010011516">
    <property type="protein sequence ID" value="KAG0410518.1"/>
    <property type="molecule type" value="Genomic_DNA"/>
</dbReference>
<gene>
    <name evidence="1" type="ORF">HPB47_012376</name>
</gene>
<evidence type="ECO:0000313" key="1">
    <source>
        <dbReference type="EMBL" id="KAG0410518.1"/>
    </source>
</evidence>
<reference evidence="1 2" key="1">
    <citation type="journal article" date="2020" name="Cell">
        <title>Large-Scale Comparative Analyses of Tick Genomes Elucidate Their Genetic Diversity and Vector Capacities.</title>
        <authorList>
            <consortium name="Tick Genome and Microbiome Consortium (TIGMIC)"/>
            <person name="Jia N."/>
            <person name="Wang J."/>
            <person name="Shi W."/>
            <person name="Du L."/>
            <person name="Sun Y."/>
            <person name="Zhan W."/>
            <person name="Jiang J.F."/>
            <person name="Wang Q."/>
            <person name="Zhang B."/>
            <person name="Ji P."/>
            <person name="Bell-Sakyi L."/>
            <person name="Cui X.M."/>
            <person name="Yuan T.T."/>
            <person name="Jiang B.G."/>
            <person name="Yang W.F."/>
            <person name="Lam T.T."/>
            <person name="Chang Q.C."/>
            <person name="Ding S.J."/>
            <person name="Wang X.J."/>
            <person name="Zhu J.G."/>
            <person name="Ruan X.D."/>
            <person name="Zhao L."/>
            <person name="Wei J.T."/>
            <person name="Ye R.Z."/>
            <person name="Que T.C."/>
            <person name="Du C.H."/>
            <person name="Zhou Y.H."/>
            <person name="Cheng J.X."/>
            <person name="Dai P.F."/>
            <person name="Guo W.B."/>
            <person name="Han X.H."/>
            <person name="Huang E.J."/>
            <person name="Li L.F."/>
            <person name="Wei W."/>
            <person name="Gao Y.C."/>
            <person name="Liu J.Z."/>
            <person name="Shao H.Z."/>
            <person name="Wang X."/>
            <person name="Wang C.C."/>
            <person name="Yang T.C."/>
            <person name="Huo Q.B."/>
            <person name="Li W."/>
            <person name="Chen H.Y."/>
            <person name="Chen S.E."/>
            <person name="Zhou L.G."/>
            <person name="Ni X.B."/>
            <person name="Tian J.H."/>
            <person name="Sheng Y."/>
            <person name="Liu T."/>
            <person name="Pan Y.S."/>
            <person name="Xia L.Y."/>
            <person name="Li J."/>
            <person name="Zhao F."/>
            <person name="Cao W.C."/>
        </authorList>
    </citation>
    <scope>NUCLEOTIDE SEQUENCE [LARGE SCALE GENOMIC DNA]</scope>
    <source>
        <strain evidence="1">Iper-2018</strain>
    </source>
</reference>
<evidence type="ECO:0000313" key="2">
    <source>
        <dbReference type="Proteomes" id="UP000805193"/>
    </source>
</evidence>
<sequence length="113" mass="11918">MAPLRCWRVVCGCGSPVAPRGDLCWNGSERDAGTGGARVRGGWHPGIVRRGPLFRDLGARTLFPRCLLRAAGAPSVSAKQGVAGDAATLRPPLDRDGTEPSRTGGCREPRLID</sequence>
<dbReference type="Proteomes" id="UP000805193">
    <property type="component" value="Unassembled WGS sequence"/>
</dbReference>
<comment type="caution">
    <text evidence="1">The sequence shown here is derived from an EMBL/GenBank/DDBJ whole genome shotgun (WGS) entry which is preliminary data.</text>
</comment>
<organism evidence="1 2">
    <name type="scientific">Ixodes persulcatus</name>
    <name type="common">Taiga tick</name>
    <dbReference type="NCBI Taxonomy" id="34615"/>
    <lineage>
        <taxon>Eukaryota</taxon>
        <taxon>Metazoa</taxon>
        <taxon>Ecdysozoa</taxon>
        <taxon>Arthropoda</taxon>
        <taxon>Chelicerata</taxon>
        <taxon>Arachnida</taxon>
        <taxon>Acari</taxon>
        <taxon>Parasitiformes</taxon>
        <taxon>Ixodida</taxon>
        <taxon>Ixodoidea</taxon>
        <taxon>Ixodidae</taxon>
        <taxon>Ixodinae</taxon>
        <taxon>Ixodes</taxon>
    </lineage>
</organism>
<protein>
    <submittedName>
        <fullName evidence="1">Uncharacterized protein</fullName>
    </submittedName>
</protein>
<keyword evidence="2" id="KW-1185">Reference proteome</keyword>
<name>A0AC60NTS8_IXOPE</name>
<proteinExistence type="predicted"/>
<accession>A0AC60NTS8</accession>